<evidence type="ECO:0000313" key="1">
    <source>
        <dbReference type="Proteomes" id="UP000095286"/>
    </source>
</evidence>
<reference evidence="2" key="1">
    <citation type="submission" date="2016-11" db="UniProtKB">
        <authorList>
            <consortium name="WormBaseParasite"/>
        </authorList>
    </citation>
    <scope>IDENTIFICATION</scope>
    <source>
        <strain evidence="2">KR3021</strain>
    </source>
</reference>
<accession>A0AC35UAR4</accession>
<dbReference type="Proteomes" id="UP000095286">
    <property type="component" value="Unplaced"/>
</dbReference>
<evidence type="ECO:0000313" key="2">
    <source>
        <dbReference type="WBParaSite" id="RSKR_0000939900.1"/>
    </source>
</evidence>
<sequence length="259" mass="29393">MVFTANQCQAMKTFGGIAPQVQKHDFEAPYVDPFRIVGVDNKGHIHLCDKAKKQQTPLESSNNPIKGKAYFGGDFHTSLDTINGTASLPNLKPITILSFKNISTPLVSQQSLSLPDASADKQKLFLSKMQNKLKGTRKMMFTNFKNPIFTRIDAANKMKPILEMQSTSLDSCTPQVIGAFVSKFQEFNLYRSSFRLNDHFQSIEDAVQATIPDQKIMLKDKLRMFEFPSHFKKFGCIPELRSCRRHRKVRQEEASNLIL</sequence>
<dbReference type="WBParaSite" id="RSKR_0000939900.1">
    <property type="protein sequence ID" value="RSKR_0000939900.1"/>
    <property type="gene ID" value="RSKR_0000939900"/>
</dbReference>
<protein>
    <submittedName>
        <fullName evidence="2">DDE Tnp4 domain-containing protein</fullName>
    </submittedName>
</protein>
<proteinExistence type="predicted"/>
<name>A0AC35UAR4_9BILA</name>
<organism evidence="1 2">
    <name type="scientific">Rhabditophanes sp. KR3021</name>
    <dbReference type="NCBI Taxonomy" id="114890"/>
    <lineage>
        <taxon>Eukaryota</taxon>
        <taxon>Metazoa</taxon>
        <taxon>Ecdysozoa</taxon>
        <taxon>Nematoda</taxon>
        <taxon>Chromadorea</taxon>
        <taxon>Rhabditida</taxon>
        <taxon>Tylenchina</taxon>
        <taxon>Panagrolaimomorpha</taxon>
        <taxon>Strongyloidoidea</taxon>
        <taxon>Alloionematidae</taxon>
        <taxon>Rhabditophanes</taxon>
    </lineage>
</organism>